<proteinExistence type="predicted"/>
<feature type="domain" description="MHC class I-like antigen recognition-like" evidence="3">
    <location>
        <begin position="23"/>
        <end position="109"/>
    </location>
</feature>
<dbReference type="InterPro" id="IPR011162">
    <property type="entry name" value="MHC_I/II-like_Ag-recog"/>
</dbReference>
<name>A0A8D2EG73_THEGE</name>
<evidence type="ECO:0000256" key="1">
    <source>
        <dbReference type="ARBA" id="ARBA00022729"/>
    </source>
</evidence>
<dbReference type="Gene3D" id="3.30.500.10">
    <property type="entry name" value="MHC class I-like antigen recognition-like"/>
    <property type="match status" value="1"/>
</dbReference>
<evidence type="ECO:0000313" key="4">
    <source>
        <dbReference type="Ensembl" id="ENSTGEP00000006200.1"/>
    </source>
</evidence>
<dbReference type="InterPro" id="IPR011161">
    <property type="entry name" value="MHC_I-like_Ag-recog"/>
</dbReference>
<dbReference type="InterPro" id="IPR037055">
    <property type="entry name" value="MHC_I-like_Ag-recog_sf"/>
</dbReference>
<accession>A0A8D2EG73</accession>
<evidence type="ECO:0000256" key="2">
    <source>
        <dbReference type="ARBA" id="ARBA00023180"/>
    </source>
</evidence>
<keyword evidence="1" id="KW-0732">Signal</keyword>
<dbReference type="Proteomes" id="UP000694411">
    <property type="component" value="Chromosome 4"/>
</dbReference>
<dbReference type="Pfam" id="PF00129">
    <property type="entry name" value="MHC_I"/>
    <property type="match status" value="1"/>
</dbReference>
<sequence>SDRAGRFLFLFRTQLWLSSSPGPHSLHYNLTVLSRDGSVQPGFLAEGHLDGQPFLLFNRQRAVLGAETWDTETEDLTENGQDLRRALAYIKGQKGGESRQRKCMKVLFGTAFNGEERDSVTDHCWVSASCNFRTTVNTKRIKNSSTQKRGFSFTFKNVLCSHLFYRFLLEIYIVW</sequence>
<reference evidence="4" key="1">
    <citation type="submission" date="2018-05" db="EMBL/GenBank/DDBJ databases">
        <title>Whole genome of Theropithecus gelada.</title>
        <authorList>
            <person name="Chiou K.L."/>
            <person name="Snyder-Mackler N."/>
        </authorList>
    </citation>
    <scope>NUCLEOTIDE SEQUENCE [LARGE SCALE GENOMIC DNA]</scope>
</reference>
<protein>
    <recommendedName>
        <fullName evidence="3">MHC class I-like antigen recognition-like domain-containing protein</fullName>
    </recommendedName>
</protein>
<reference evidence="4" key="3">
    <citation type="submission" date="2025-09" db="UniProtKB">
        <authorList>
            <consortium name="Ensembl"/>
        </authorList>
    </citation>
    <scope>IDENTIFICATION</scope>
</reference>
<keyword evidence="2" id="KW-0325">Glycoprotein</keyword>
<evidence type="ECO:0000259" key="3">
    <source>
        <dbReference type="Pfam" id="PF00129"/>
    </source>
</evidence>
<organism evidence="4 5">
    <name type="scientific">Theropithecus gelada</name>
    <name type="common">Gelada baboon</name>
    <dbReference type="NCBI Taxonomy" id="9565"/>
    <lineage>
        <taxon>Eukaryota</taxon>
        <taxon>Metazoa</taxon>
        <taxon>Chordata</taxon>
        <taxon>Craniata</taxon>
        <taxon>Vertebrata</taxon>
        <taxon>Euteleostomi</taxon>
        <taxon>Mammalia</taxon>
        <taxon>Eutheria</taxon>
        <taxon>Euarchontoglires</taxon>
        <taxon>Primates</taxon>
        <taxon>Haplorrhini</taxon>
        <taxon>Catarrhini</taxon>
        <taxon>Cercopithecidae</taxon>
        <taxon>Cercopithecinae</taxon>
        <taxon>Theropithecus</taxon>
    </lineage>
</organism>
<reference evidence="4" key="2">
    <citation type="submission" date="2025-08" db="UniProtKB">
        <authorList>
            <consortium name="Ensembl"/>
        </authorList>
    </citation>
    <scope>IDENTIFICATION</scope>
</reference>
<dbReference type="Ensembl" id="ENSTGET00000007477.1">
    <property type="protein sequence ID" value="ENSTGEP00000006200.1"/>
    <property type="gene ID" value="ENSTGEG00000005078.1"/>
</dbReference>
<keyword evidence="5" id="KW-1185">Reference proteome</keyword>
<dbReference type="SUPFAM" id="SSF54452">
    <property type="entry name" value="MHC antigen-recognition domain"/>
    <property type="match status" value="1"/>
</dbReference>
<evidence type="ECO:0000313" key="5">
    <source>
        <dbReference type="Proteomes" id="UP000694411"/>
    </source>
</evidence>
<dbReference type="AlphaFoldDB" id="A0A8D2EG73"/>